<dbReference type="GO" id="GO:0019316">
    <property type="term" value="P:D-allose catabolic process"/>
    <property type="evidence" value="ECO:0007669"/>
    <property type="project" value="TreeGrafter"/>
</dbReference>
<evidence type="ECO:0000313" key="11">
    <source>
        <dbReference type="Proteomes" id="UP000234331"/>
    </source>
</evidence>
<proteinExistence type="inferred from homology"/>
<name>A0A2I2KPK1_9ACTN</name>
<evidence type="ECO:0000256" key="6">
    <source>
        <dbReference type="ARBA" id="ARBA00014007"/>
    </source>
</evidence>
<feature type="binding site" evidence="9">
    <location>
        <position position="138"/>
    </location>
    <ligand>
        <name>D-ribulose 5-phosphate</name>
        <dbReference type="ChEBI" id="CHEBI:58121"/>
    </ligand>
</feature>
<organism evidence="10 11">
    <name type="scientific">Frankia canadensis</name>
    <dbReference type="NCBI Taxonomy" id="1836972"/>
    <lineage>
        <taxon>Bacteria</taxon>
        <taxon>Bacillati</taxon>
        <taxon>Actinomycetota</taxon>
        <taxon>Actinomycetes</taxon>
        <taxon>Frankiales</taxon>
        <taxon>Frankiaceae</taxon>
        <taxon>Frankia</taxon>
    </lineage>
</organism>
<feature type="binding site" evidence="9">
    <location>
        <begin position="8"/>
        <end position="9"/>
    </location>
    <ligand>
        <name>D-ribulose 5-phosphate</name>
        <dbReference type="ChEBI" id="CHEBI:58121"/>
    </ligand>
</feature>
<dbReference type="NCBIfam" id="TIGR00689">
    <property type="entry name" value="rpiB_lacA_lacB"/>
    <property type="match status" value="1"/>
</dbReference>
<dbReference type="EMBL" id="FZMO01000109">
    <property type="protein sequence ID" value="SNQ47582.1"/>
    <property type="molecule type" value="Genomic_DNA"/>
</dbReference>
<dbReference type="NCBIfam" id="TIGR02133">
    <property type="entry name" value="RPI_actino"/>
    <property type="match status" value="1"/>
</dbReference>
<evidence type="ECO:0000256" key="5">
    <source>
        <dbReference type="ARBA" id="ARBA00011959"/>
    </source>
</evidence>
<dbReference type="PIRSF" id="PIRSF005384">
    <property type="entry name" value="RpiB_LacA_B"/>
    <property type="match status" value="1"/>
</dbReference>
<feature type="binding site" evidence="9">
    <location>
        <position position="110"/>
    </location>
    <ligand>
        <name>D-ribulose 5-phosphate</name>
        <dbReference type="ChEBI" id="CHEBI:58121"/>
    </ligand>
</feature>
<dbReference type="NCBIfam" id="NF004051">
    <property type="entry name" value="PRK05571.1"/>
    <property type="match status" value="1"/>
</dbReference>
<feature type="binding site" evidence="9">
    <location>
        <position position="134"/>
    </location>
    <ligand>
        <name>D-ribulose 5-phosphate</name>
        <dbReference type="ChEBI" id="CHEBI:58121"/>
    </ligand>
</feature>
<evidence type="ECO:0000313" key="10">
    <source>
        <dbReference type="EMBL" id="SNQ47582.1"/>
    </source>
</evidence>
<dbReference type="Proteomes" id="UP000234331">
    <property type="component" value="Unassembled WGS sequence"/>
</dbReference>
<feature type="binding site" evidence="9">
    <location>
        <begin position="67"/>
        <end position="71"/>
    </location>
    <ligand>
        <name>D-ribulose 5-phosphate</name>
        <dbReference type="ChEBI" id="CHEBI:58121"/>
    </ligand>
</feature>
<dbReference type="InterPro" id="IPR003500">
    <property type="entry name" value="RpiB_LacA_LacB"/>
</dbReference>
<evidence type="ECO:0000256" key="1">
    <source>
        <dbReference type="ARBA" id="ARBA00001713"/>
    </source>
</evidence>
<dbReference type="PANTHER" id="PTHR30345:SF0">
    <property type="entry name" value="DNA DAMAGE-REPAIR_TOLERATION PROTEIN DRT102"/>
    <property type="match status" value="1"/>
</dbReference>
<comment type="subunit">
    <text evidence="4">Homodimer.</text>
</comment>
<dbReference type="Gene3D" id="3.40.1400.10">
    <property type="entry name" value="Sugar-phosphate isomerase, RpiB/LacA/LacB"/>
    <property type="match status" value="1"/>
</dbReference>
<keyword evidence="11" id="KW-1185">Reference proteome</keyword>
<sequence length="162" mass="17056">MRVHLGSDHAGFHLKAALAERLVELGHAPVDHGPVEYDPDDDYPPFVLAAARATAAEPDSFGIVIGGSGNGEAIAANKVVGVRAVLVWSEQTATLARQHNDANVLSLGARMHTVPEALAFAEVFLATPFSGEQRHVRRLRMLASYERTGEVPAAPGAASTAS</sequence>
<dbReference type="InterPro" id="IPR011860">
    <property type="entry name" value="Rib-5-P_Isoase_Actino"/>
</dbReference>
<comment type="pathway">
    <text evidence="2">Carbohydrate degradation; pentose phosphate pathway; D-ribose 5-phosphate from D-ribulose 5-phosphate (non-oxidative stage): step 1/1.</text>
</comment>
<accession>A0A2I2KPK1</accession>
<reference evidence="10 11" key="1">
    <citation type="submission" date="2017-06" db="EMBL/GenBank/DDBJ databases">
        <authorList>
            <person name="Kim H.J."/>
            <person name="Triplett B.A."/>
        </authorList>
    </citation>
    <scope>NUCLEOTIDE SEQUENCE [LARGE SCALE GENOMIC DNA]</scope>
    <source>
        <strain evidence="10">FRACA_ARgP5</strain>
    </source>
</reference>
<dbReference type="OrthoDB" id="1778624at2"/>
<feature type="binding site" evidence="9">
    <location>
        <position position="100"/>
    </location>
    <ligand>
        <name>D-ribulose 5-phosphate</name>
        <dbReference type="ChEBI" id="CHEBI:58121"/>
    </ligand>
</feature>
<evidence type="ECO:0000256" key="3">
    <source>
        <dbReference type="ARBA" id="ARBA00008754"/>
    </source>
</evidence>
<evidence type="ECO:0000256" key="7">
    <source>
        <dbReference type="ARBA" id="ARBA00023235"/>
    </source>
</evidence>
<keyword evidence="7 10" id="KW-0413">Isomerase</keyword>
<dbReference type="SUPFAM" id="SSF89623">
    <property type="entry name" value="Ribose/Galactose isomerase RpiB/AlsB"/>
    <property type="match status" value="1"/>
</dbReference>
<dbReference type="AlphaFoldDB" id="A0A2I2KPK1"/>
<comment type="similarity">
    <text evidence="3">Belongs to the LacAB/RpiB family.</text>
</comment>
<dbReference type="GO" id="GO:0004751">
    <property type="term" value="F:ribose-5-phosphate isomerase activity"/>
    <property type="evidence" value="ECO:0007669"/>
    <property type="project" value="UniProtKB-EC"/>
</dbReference>
<evidence type="ECO:0000256" key="2">
    <source>
        <dbReference type="ARBA" id="ARBA00004988"/>
    </source>
</evidence>
<protein>
    <recommendedName>
        <fullName evidence="6">Ribose-5-phosphate isomerase B</fullName>
        <ecNumber evidence="5">5.3.1.6</ecNumber>
    </recommendedName>
    <alternativeName>
        <fullName evidence="8">Phosphoriboisomerase B</fullName>
    </alternativeName>
</protein>
<dbReference type="Pfam" id="PF02502">
    <property type="entry name" value="LacAB_rpiB"/>
    <property type="match status" value="1"/>
</dbReference>
<evidence type="ECO:0000256" key="9">
    <source>
        <dbReference type="PIRSR" id="PIRSR005384-2"/>
    </source>
</evidence>
<comment type="catalytic activity">
    <reaction evidence="1">
        <text>aldehydo-D-ribose 5-phosphate = D-ribulose 5-phosphate</text>
        <dbReference type="Rhea" id="RHEA:14657"/>
        <dbReference type="ChEBI" id="CHEBI:58121"/>
        <dbReference type="ChEBI" id="CHEBI:58273"/>
        <dbReference type="EC" id="5.3.1.6"/>
    </reaction>
</comment>
<gene>
    <name evidence="10" type="primary">rpiB</name>
    <name evidence="10" type="ORF">FRACA_1970009</name>
</gene>
<evidence type="ECO:0000256" key="4">
    <source>
        <dbReference type="ARBA" id="ARBA00011738"/>
    </source>
</evidence>
<dbReference type="PANTHER" id="PTHR30345">
    <property type="entry name" value="RIBOSE-5-PHOSPHATE ISOMERASE B"/>
    <property type="match status" value="1"/>
</dbReference>
<dbReference type="EC" id="5.3.1.6" evidence="5"/>
<dbReference type="RefSeq" id="WP_101831405.1">
    <property type="nucleotide sequence ID" value="NZ_FZMO01000109.1"/>
</dbReference>
<evidence type="ECO:0000256" key="8">
    <source>
        <dbReference type="ARBA" id="ARBA00032117"/>
    </source>
</evidence>
<dbReference type="GO" id="GO:0009052">
    <property type="term" value="P:pentose-phosphate shunt, non-oxidative branch"/>
    <property type="evidence" value="ECO:0007669"/>
    <property type="project" value="TreeGrafter"/>
</dbReference>
<dbReference type="InterPro" id="IPR036569">
    <property type="entry name" value="RpiB_LacA_LacB_sf"/>
</dbReference>